<gene>
    <name evidence="2" type="ORF">MA16_Dca024173</name>
</gene>
<organism evidence="2 3">
    <name type="scientific">Dendrobium catenatum</name>
    <dbReference type="NCBI Taxonomy" id="906689"/>
    <lineage>
        <taxon>Eukaryota</taxon>
        <taxon>Viridiplantae</taxon>
        <taxon>Streptophyta</taxon>
        <taxon>Embryophyta</taxon>
        <taxon>Tracheophyta</taxon>
        <taxon>Spermatophyta</taxon>
        <taxon>Magnoliopsida</taxon>
        <taxon>Liliopsida</taxon>
        <taxon>Asparagales</taxon>
        <taxon>Orchidaceae</taxon>
        <taxon>Epidendroideae</taxon>
        <taxon>Malaxideae</taxon>
        <taxon>Dendrobiinae</taxon>
        <taxon>Dendrobium</taxon>
    </lineage>
</organism>
<feature type="compositionally biased region" description="Polar residues" evidence="1">
    <location>
        <begin position="219"/>
        <end position="229"/>
    </location>
</feature>
<accession>A0A2I0X5C6</accession>
<evidence type="ECO:0000313" key="3">
    <source>
        <dbReference type="Proteomes" id="UP000233837"/>
    </source>
</evidence>
<proteinExistence type="predicted"/>
<dbReference type="EMBL" id="KZ502138">
    <property type="protein sequence ID" value="PKU83106.1"/>
    <property type="molecule type" value="Genomic_DNA"/>
</dbReference>
<keyword evidence="3" id="KW-1185">Reference proteome</keyword>
<reference evidence="2 3" key="1">
    <citation type="journal article" date="2016" name="Sci. Rep.">
        <title>The Dendrobium catenatum Lindl. genome sequence provides insights into polysaccharide synthase, floral development and adaptive evolution.</title>
        <authorList>
            <person name="Zhang G.Q."/>
            <person name="Xu Q."/>
            <person name="Bian C."/>
            <person name="Tsai W.C."/>
            <person name="Yeh C.M."/>
            <person name="Liu K.W."/>
            <person name="Yoshida K."/>
            <person name="Zhang L.S."/>
            <person name="Chang S.B."/>
            <person name="Chen F."/>
            <person name="Shi Y."/>
            <person name="Su Y.Y."/>
            <person name="Zhang Y.Q."/>
            <person name="Chen L.J."/>
            <person name="Yin Y."/>
            <person name="Lin M."/>
            <person name="Huang H."/>
            <person name="Deng H."/>
            <person name="Wang Z.W."/>
            <person name="Zhu S.L."/>
            <person name="Zhao X."/>
            <person name="Deng C."/>
            <person name="Niu S.C."/>
            <person name="Huang J."/>
            <person name="Wang M."/>
            <person name="Liu G.H."/>
            <person name="Yang H.J."/>
            <person name="Xiao X.J."/>
            <person name="Hsiao Y.Y."/>
            <person name="Wu W.L."/>
            <person name="Chen Y.Y."/>
            <person name="Mitsuda N."/>
            <person name="Ohme-Takagi M."/>
            <person name="Luo Y.B."/>
            <person name="Van de Peer Y."/>
            <person name="Liu Z.J."/>
        </authorList>
    </citation>
    <scope>NUCLEOTIDE SEQUENCE [LARGE SCALE GENOMIC DNA]</scope>
    <source>
        <tissue evidence="2">The whole plant</tissue>
    </source>
</reference>
<protein>
    <submittedName>
        <fullName evidence="2">Uncharacterized protein</fullName>
    </submittedName>
</protein>
<reference evidence="2 3" key="2">
    <citation type="journal article" date="2017" name="Nature">
        <title>The Apostasia genome and the evolution of orchids.</title>
        <authorList>
            <person name="Zhang G.Q."/>
            <person name="Liu K.W."/>
            <person name="Li Z."/>
            <person name="Lohaus R."/>
            <person name="Hsiao Y.Y."/>
            <person name="Niu S.C."/>
            <person name="Wang J.Y."/>
            <person name="Lin Y.C."/>
            <person name="Xu Q."/>
            <person name="Chen L.J."/>
            <person name="Yoshida K."/>
            <person name="Fujiwara S."/>
            <person name="Wang Z.W."/>
            <person name="Zhang Y.Q."/>
            <person name="Mitsuda N."/>
            <person name="Wang M."/>
            <person name="Liu G.H."/>
            <person name="Pecoraro L."/>
            <person name="Huang H.X."/>
            <person name="Xiao X.J."/>
            <person name="Lin M."/>
            <person name="Wu X.Y."/>
            <person name="Wu W.L."/>
            <person name="Chen Y.Y."/>
            <person name="Chang S.B."/>
            <person name="Sakamoto S."/>
            <person name="Ohme-Takagi M."/>
            <person name="Yagi M."/>
            <person name="Zeng S.J."/>
            <person name="Shen C.Y."/>
            <person name="Yeh C.M."/>
            <person name="Luo Y.B."/>
            <person name="Tsai W.C."/>
            <person name="Van de Peer Y."/>
            <person name="Liu Z.J."/>
        </authorList>
    </citation>
    <scope>NUCLEOTIDE SEQUENCE [LARGE SCALE GENOMIC DNA]</scope>
    <source>
        <tissue evidence="2">The whole plant</tissue>
    </source>
</reference>
<evidence type="ECO:0000256" key="1">
    <source>
        <dbReference type="SAM" id="MobiDB-lite"/>
    </source>
</evidence>
<name>A0A2I0X5C6_9ASPA</name>
<evidence type="ECO:0000313" key="2">
    <source>
        <dbReference type="EMBL" id="PKU83106.1"/>
    </source>
</evidence>
<feature type="compositionally biased region" description="Polar residues" evidence="1">
    <location>
        <begin position="243"/>
        <end position="261"/>
    </location>
</feature>
<dbReference type="AlphaFoldDB" id="A0A2I0X5C6"/>
<feature type="region of interest" description="Disordered" evidence="1">
    <location>
        <begin position="217"/>
        <end position="274"/>
    </location>
</feature>
<dbReference type="Proteomes" id="UP000233837">
    <property type="component" value="Unassembled WGS sequence"/>
</dbReference>
<sequence length="274" mass="30064">MNCSKGDRNINKLAVINEDQPKEVKSVAVNEMVGFAAEFGDKYGPWIHVRYGKKSFRNIKPRLVNQQMHSNNASKEVKAISKDDAIKELNDVVNYVPEIENQKFSGKEISDAGILKDNKEIQVLQLNGDPDGMAKNEEIGNKKSIDKIVTDGAIKPSIKISLEPIADMVLNSANSIVNKNRFDILNSSMEEGQILVVDKYGGNELLTSNAGSETAKVLNDSNLDGCSSTSRKKPKGESEFDQNDSLTGQSAGPSPKSQVHKQVQVLPLLPQYPH</sequence>